<keyword evidence="2" id="KW-0472">Membrane</keyword>
<evidence type="ECO:0000256" key="4">
    <source>
        <dbReference type="ARBA" id="ARBA00022729"/>
    </source>
</evidence>
<dbReference type="Gene3D" id="2.40.160.10">
    <property type="entry name" value="Porin"/>
    <property type="match status" value="1"/>
</dbReference>
<feature type="signal peptide" evidence="8">
    <location>
        <begin position="1"/>
        <end position="17"/>
    </location>
</feature>
<keyword evidence="3" id="KW-0812">Transmembrane</keyword>
<dbReference type="PANTHER" id="PTHR34501:SF9">
    <property type="entry name" value="MAJOR OUTER MEMBRANE PROTEIN P.IA"/>
    <property type="match status" value="1"/>
</dbReference>
<dbReference type="InterPro" id="IPR023614">
    <property type="entry name" value="Porin_dom_sf"/>
</dbReference>
<evidence type="ECO:0000256" key="1">
    <source>
        <dbReference type="ARBA" id="ARBA00022448"/>
    </source>
</evidence>
<gene>
    <name evidence="9" type="ORF">GCM10011502_11880</name>
</gene>
<feature type="chain" id="PRO_5045590300" description="Porin" evidence="8">
    <location>
        <begin position="18"/>
        <end position="323"/>
    </location>
</feature>
<protein>
    <recommendedName>
        <fullName evidence="11">Porin</fullName>
    </recommendedName>
</protein>
<evidence type="ECO:0000256" key="8">
    <source>
        <dbReference type="SAM" id="SignalP"/>
    </source>
</evidence>
<dbReference type="InterPro" id="IPR050298">
    <property type="entry name" value="Gram-neg_bact_OMP"/>
</dbReference>
<dbReference type="RefSeq" id="WP_188629183.1">
    <property type="nucleotide sequence ID" value="NZ_BMKE01000007.1"/>
</dbReference>
<proteinExistence type="predicted"/>
<keyword evidence="5" id="KW-0406">Ion transport</keyword>
<name>A0ABQ1IHN5_9GAMM</name>
<evidence type="ECO:0000256" key="3">
    <source>
        <dbReference type="ARBA" id="ARBA00022692"/>
    </source>
</evidence>
<keyword evidence="1" id="KW-0813">Transport</keyword>
<dbReference type="EMBL" id="BMKE01000007">
    <property type="protein sequence ID" value="GGB40177.1"/>
    <property type="molecule type" value="Genomic_DNA"/>
</dbReference>
<evidence type="ECO:0000256" key="5">
    <source>
        <dbReference type="ARBA" id="ARBA00023065"/>
    </source>
</evidence>
<dbReference type="Proteomes" id="UP000646152">
    <property type="component" value="Unassembled WGS sequence"/>
</dbReference>
<reference evidence="10" key="1">
    <citation type="journal article" date="2019" name="Int. J. Syst. Evol. Microbiol.">
        <title>The Global Catalogue of Microorganisms (GCM) 10K type strain sequencing project: providing services to taxonomists for standard genome sequencing and annotation.</title>
        <authorList>
            <consortium name="The Broad Institute Genomics Platform"/>
            <consortium name="The Broad Institute Genome Sequencing Center for Infectious Disease"/>
            <person name="Wu L."/>
            <person name="Ma J."/>
        </authorList>
    </citation>
    <scope>NUCLEOTIDE SEQUENCE [LARGE SCALE GENOMIC DNA]</scope>
    <source>
        <strain evidence="10">CGMCC 1.15923</strain>
    </source>
</reference>
<dbReference type="SUPFAM" id="SSF56935">
    <property type="entry name" value="Porins"/>
    <property type="match status" value="1"/>
</dbReference>
<comment type="caution">
    <text evidence="9">The sequence shown here is derived from an EMBL/GenBank/DDBJ whole genome shotgun (WGS) entry which is preliminary data.</text>
</comment>
<dbReference type="PANTHER" id="PTHR34501">
    <property type="entry name" value="PROTEIN YDDL-RELATED"/>
    <property type="match status" value="1"/>
</dbReference>
<evidence type="ECO:0000256" key="2">
    <source>
        <dbReference type="ARBA" id="ARBA00022452"/>
    </source>
</evidence>
<keyword evidence="10" id="KW-1185">Reference proteome</keyword>
<sequence>MKIVILLSLLFTAPAMALTFSSADQQSVLAVHGKFKYQLGALGYQWQEPGKAQAVGGTDQFSLSLAGAHRLNDTVTLIGEMGWDILSDSVRGDQLYADQAWLGVRINEVLDVTVGRSDSPFTQITDITDVFNIFGGHGYMYQDITLDDQLKIGYYENNIDIRMAYAVNDNNKQDDNRDTKAQYAISAGYTANNGIGVVLAYENKLEADVNSDIRSMAAGINYTSPYGIYFGVTRGQTRYQQAWNIRQLNYWESVLSYSMKKLALGIGYNRLSVGEPWHEKWVSEYIVAGEYYLMPQAKIYAEWLLNDMDGTDNLYGVGMQYYF</sequence>
<keyword evidence="2" id="KW-1134">Transmembrane beta strand</keyword>
<evidence type="ECO:0000256" key="6">
    <source>
        <dbReference type="ARBA" id="ARBA00023114"/>
    </source>
</evidence>
<accession>A0ABQ1IHN5</accession>
<evidence type="ECO:0000313" key="10">
    <source>
        <dbReference type="Proteomes" id="UP000646152"/>
    </source>
</evidence>
<evidence type="ECO:0000313" key="9">
    <source>
        <dbReference type="EMBL" id="GGB40177.1"/>
    </source>
</evidence>
<keyword evidence="7" id="KW-0998">Cell outer membrane</keyword>
<organism evidence="9 10">
    <name type="scientific">Oceanisphaera marina</name>
    <dbReference type="NCBI Taxonomy" id="2017550"/>
    <lineage>
        <taxon>Bacteria</taxon>
        <taxon>Pseudomonadati</taxon>
        <taxon>Pseudomonadota</taxon>
        <taxon>Gammaproteobacteria</taxon>
        <taxon>Aeromonadales</taxon>
        <taxon>Aeromonadaceae</taxon>
        <taxon>Oceanisphaera</taxon>
    </lineage>
</organism>
<keyword evidence="4 8" id="KW-0732">Signal</keyword>
<evidence type="ECO:0000256" key="7">
    <source>
        <dbReference type="ARBA" id="ARBA00023237"/>
    </source>
</evidence>
<evidence type="ECO:0008006" key="11">
    <source>
        <dbReference type="Google" id="ProtNLM"/>
    </source>
</evidence>
<keyword evidence="6" id="KW-0626">Porin</keyword>